<dbReference type="Pfam" id="PF11731">
    <property type="entry name" value="Cdd1"/>
    <property type="match status" value="1"/>
</dbReference>
<accession>A0ABW1XQN8</accession>
<dbReference type="RefSeq" id="WP_131257744.1">
    <property type="nucleotide sequence ID" value="NZ_JBHSUS010000001.1"/>
</dbReference>
<evidence type="ECO:0000313" key="2">
    <source>
        <dbReference type="Proteomes" id="UP001596364"/>
    </source>
</evidence>
<reference evidence="2" key="1">
    <citation type="journal article" date="2019" name="Int. J. Syst. Evol. Microbiol.">
        <title>The Global Catalogue of Microorganisms (GCM) 10K type strain sequencing project: providing services to taxonomists for standard genome sequencing and annotation.</title>
        <authorList>
            <consortium name="The Broad Institute Genomics Platform"/>
            <consortium name="The Broad Institute Genome Sequencing Center for Infectious Disease"/>
            <person name="Wu L."/>
            <person name="Ma J."/>
        </authorList>
    </citation>
    <scope>NUCLEOTIDE SEQUENCE [LARGE SCALE GENOMIC DNA]</scope>
    <source>
        <strain evidence="2">CGMCC 1.16031</strain>
    </source>
</reference>
<sequence length="104" mass="11981">MHPDKVVRDTTRKLTDLPNIGKAGAADLVLLGINSPQDLLGRDPYQMYEQLCVITRQRHDPCVIDVFISVTRFMHGEAPKVWWEYTEERKNALLGNEKESSEQR</sequence>
<organism evidence="1 2">
    <name type="scientific">Pseudobowmanella zhangzhouensis</name>
    <dbReference type="NCBI Taxonomy" id="1537679"/>
    <lineage>
        <taxon>Bacteria</taxon>
        <taxon>Pseudomonadati</taxon>
        <taxon>Pseudomonadota</taxon>
        <taxon>Gammaproteobacteria</taxon>
        <taxon>Alteromonadales</taxon>
        <taxon>Alteromonadaceae</taxon>
    </lineage>
</organism>
<dbReference type="Proteomes" id="UP001596364">
    <property type="component" value="Unassembled WGS sequence"/>
</dbReference>
<proteinExistence type="predicted"/>
<dbReference type="Gene3D" id="1.10.150.20">
    <property type="entry name" value="5' to 3' exonuclease, C-terminal subdomain"/>
    <property type="match status" value="1"/>
</dbReference>
<name>A0ABW1XQN8_9ALTE</name>
<evidence type="ECO:0000313" key="1">
    <source>
        <dbReference type="EMBL" id="MFC6441497.1"/>
    </source>
</evidence>
<dbReference type="InterPro" id="IPR021725">
    <property type="entry name" value="Cdd1"/>
</dbReference>
<comment type="caution">
    <text evidence="1">The sequence shown here is derived from an EMBL/GenBank/DDBJ whole genome shotgun (WGS) entry which is preliminary data.</text>
</comment>
<protein>
    <submittedName>
        <fullName evidence="1">Helix-hairpin-helix domain-containing protein</fullName>
    </submittedName>
</protein>
<gene>
    <name evidence="1" type="ORF">ACFP85_15190</name>
</gene>
<dbReference type="EMBL" id="JBHSUS010000001">
    <property type="protein sequence ID" value="MFC6441497.1"/>
    <property type="molecule type" value="Genomic_DNA"/>
</dbReference>
<keyword evidence="2" id="KW-1185">Reference proteome</keyword>